<protein>
    <submittedName>
        <fullName evidence="1">Uncharacterized protein</fullName>
    </submittedName>
</protein>
<evidence type="ECO:0000313" key="2">
    <source>
        <dbReference type="Proteomes" id="UP000502608"/>
    </source>
</evidence>
<dbReference type="EMBL" id="CP050314">
    <property type="protein sequence ID" value="QIR16320.1"/>
    <property type="molecule type" value="Genomic_DNA"/>
</dbReference>
<keyword evidence="2" id="KW-1185">Reference proteome</keyword>
<organism evidence="1 2">
    <name type="scientific">Shewanella aestuarii</name>
    <dbReference type="NCBI Taxonomy" id="1028752"/>
    <lineage>
        <taxon>Bacteria</taxon>
        <taxon>Pseudomonadati</taxon>
        <taxon>Pseudomonadota</taxon>
        <taxon>Gammaproteobacteria</taxon>
        <taxon>Alteromonadales</taxon>
        <taxon>Shewanellaceae</taxon>
        <taxon>Shewanella</taxon>
    </lineage>
</organism>
<accession>A0A6G9QNZ4</accession>
<evidence type="ECO:0000313" key="1">
    <source>
        <dbReference type="EMBL" id="QIR16320.1"/>
    </source>
</evidence>
<gene>
    <name evidence="1" type="ORF">HBH39_17695</name>
</gene>
<dbReference type="RefSeq" id="WP_167680169.1">
    <property type="nucleotide sequence ID" value="NZ_CP050314.1"/>
</dbReference>
<dbReference type="AlphaFoldDB" id="A0A6G9QNZ4"/>
<geneLocation type="plasmid" evidence="1 2">
    <name>pPN3F2_1</name>
</geneLocation>
<reference evidence="1 2" key="1">
    <citation type="submission" date="2020-03" db="EMBL/GenBank/DDBJ databases">
        <title>Complete genome sequence of Shewanella sp.</title>
        <authorList>
            <person name="Kim Y.-S."/>
            <person name="Kim S.-J."/>
            <person name="Jung H.-K."/>
            <person name="Kim K.-H."/>
        </authorList>
    </citation>
    <scope>NUCLEOTIDE SEQUENCE [LARGE SCALE GENOMIC DNA]</scope>
    <source>
        <strain evidence="1 2">PN3F2</strain>
        <plasmid evidence="1 2">pPN3F2_1</plasmid>
    </source>
</reference>
<sequence length="120" mass="13650">MGLTSLSSHRLKEATFLKSISLPLSSAAYKGFSLFCEEPKTIHQVQQIYVMPSDWQENEAGSRVEPLAHIHYFVGAQRVVVKSFEPSKFDISLSVEEFKHLFREQLVSSSQFETPLALHH</sequence>
<keyword evidence="1" id="KW-0614">Plasmid</keyword>
<dbReference type="KEGG" id="saes:HBH39_17695"/>
<dbReference type="Proteomes" id="UP000502608">
    <property type="component" value="Plasmid pPN3F2_1"/>
</dbReference>
<proteinExistence type="predicted"/>
<name>A0A6G9QNZ4_9GAMM</name>